<accession>A0AAU9K0W4</accession>
<evidence type="ECO:0000313" key="2">
    <source>
        <dbReference type="Proteomes" id="UP001162131"/>
    </source>
</evidence>
<name>A0AAU9K0W4_9CILI</name>
<sequence length="77" mass="9233">MENFNIKIYIRKIFKNVTIGRWFFLPKKYKFSLFFPVKNVLILGGSKRTLYPFFVLPSRDSTTGFFFTPTHMQEDQV</sequence>
<gene>
    <name evidence="1" type="ORF">BSTOLATCC_MIC51269</name>
</gene>
<dbReference type="EMBL" id="CAJZBQ010000051">
    <property type="protein sequence ID" value="CAG9330507.1"/>
    <property type="molecule type" value="Genomic_DNA"/>
</dbReference>
<dbReference type="AlphaFoldDB" id="A0AAU9K0W4"/>
<proteinExistence type="predicted"/>
<keyword evidence="2" id="KW-1185">Reference proteome</keyword>
<organism evidence="1 2">
    <name type="scientific">Blepharisma stoltei</name>
    <dbReference type="NCBI Taxonomy" id="1481888"/>
    <lineage>
        <taxon>Eukaryota</taxon>
        <taxon>Sar</taxon>
        <taxon>Alveolata</taxon>
        <taxon>Ciliophora</taxon>
        <taxon>Postciliodesmatophora</taxon>
        <taxon>Heterotrichea</taxon>
        <taxon>Heterotrichida</taxon>
        <taxon>Blepharismidae</taxon>
        <taxon>Blepharisma</taxon>
    </lineage>
</organism>
<protein>
    <submittedName>
        <fullName evidence="1">Uncharacterized protein</fullName>
    </submittedName>
</protein>
<reference evidence="1" key="1">
    <citation type="submission" date="2021-09" db="EMBL/GenBank/DDBJ databases">
        <authorList>
            <consortium name="AG Swart"/>
            <person name="Singh M."/>
            <person name="Singh A."/>
            <person name="Seah K."/>
            <person name="Emmerich C."/>
        </authorList>
    </citation>
    <scope>NUCLEOTIDE SEQUENCE</scope>
    <source>
        <strain evidence="1">ATCC30299</strain>
    </source>
</reference>
<comment type="caution">
    <text evidence="1">The sequence shown here is derived from an EMBL/GenBank/DDBJ whole genome shotgun (WGS) entry which is preliminary data.</text>
</comment>
<evidence type="ECO:0000313" key="1">
    <source>
        <dbReference type="EMBL" id="CAG9330507.1"/>
    </source>
</evidence>
<dbReference type="Proteomes" id="UP001162131">
    <property type="component" value="Unassembled WGS sequence"/>
</dbReference>